<dbReference type="PANTHER" id="PTHR30636">
    <property type="entry name" value="UPF0701 PROTEIN YICC"/>
    <property type="match status" value="1"/>
</dbReference>
<feature type="signal peptide" evidence="6">
    <location>
        <begin position="1"/>
        <end position="26"/>
    </location>
</feature>
<accession>A0A3M6D1F5</accession>
<feature type="chain" id="PRO_5018090945" description="YicC family protein" evidence="6">
    <location>
        <begin position="27"/>
        <end position="372"/>
    </location>
</feature>
<evidence type="ECO:0000256" key="5">
    <source>
        <dbReference type="ARBA" id="ARBA00035648"/>
    </source>
</evidence>
<keyword evidence="3" id="KW-0255">Endonuclease</keyword>
<dbReference type="InterPro" id="IPR013527">
    <property type="entry name" value="YicC-like_N"/>
</dbReference>
<evidence type="ECO:0000256" key="3">
    <source>
        <dbReference type="ARBA" id="ARBA00022759"/>
    </source>
</evidence>
<evidence type="ECO:0000313" key="10">
    <source>
        <dbReference type="Proteomes" id="UP000279173"/>
    </source>
</evidence>
<evidence type="ECO:0000313" key="9">
    <source>
        <dbReference type="EMBL" id="RMV49341.1"/>
    </source>
</evidence>
<keyword evidence="4" id="KW-0378">Hydrolase</keyword>
<dbReference type="InterPro" id="IPR005229">
    <property type="entry name" value="YicC/YloC-like"/>
</dbReference>
<name>A0A3M6D1F5_9PSED</name>
<evidence type="ECO:0000256" key="4">
    <source>
        <dbReference type="ARBA" id="ARBA00022801"/>
    </source>
</evidence>
<comment type="caution">
    <text evidence="9">The sequence shown here is derived from an EMBL/GenBank/DDBJ whole genome shotgun (WGS) entry which is preliminary data.</text>
</comment>
<dbReference type="GO" id="GO:0004521">
    <property type="term" value="F:RNA endonuclease activity"/>
    <property type="evidence" value="ECO:0007669"/>
    <property type="project" value="InterPro"/>
</dbReference>
<evidence type="ECO:0008006" key="11">
    <source>
        <dbReference type="Google" id="ProtNLM"/>
    </source>
</evidence>
<evidence type="ECO:0000259" key="7">
    <source>
        <dbReference type="Pfam" id="PF03755"/>
    </source>
</evidence>
<dbReference type="Pfam" id="PF08340">
    <property type="entry name" value="YicC-like_C"/>
    <property type="match status" value="1"/>
</dbReference>
<comment type="cofactor">
    <cofactor evidence="1">
        <name>a divalent metal cation</name>
        <dbReference type="ChEBI" id="CHEBI:60240"/>
    </cofactor>
</comment>
<dbReference type="Proteomes" id="UP000279173">
    <property type="component" value="Unassembled WGS sequence"/>
</dbReference>
<dbReference type="PANTHER" id="PTHR30636:SF3">
    <property type="entry name" value="UPF0701 PROTEIN YICC"/>
    <property type="match status" value="1"/>
</dbReference>
<feature type="domain" description="Endoribonuclease YicC-like C-terminal" evidence="8">
    <location>
        <begin position="257"/>
        <end position="372"/>
    </location>
</feature>
<gene>
    <name evidence="9" type="ORF">ALP10_05038</name>
</gene>
<keyword evidence="6" id="KW-0732">Signal</keyword>
<dbReference type="NCBIfam" id="TIGR00255">
    <property type="entry name" value="YicC/YloC family endoribonuclease"/>
    <property type="match status" value="1"/>
</dbReference>
<feature type="domain" description="Endoribonuclease YicC-like N-terminal" evidence="7">
    <location>
        <begin position="87"/>
        <end position="238"/>
    </location>
</feature>
<comment type="similarity">
    <text evidence="5">Belongs to the YicC/YloC family.</text>
</comment>
<keyword evidence="2" id="KW-0540">Nuclease</keyword>
<evidence type="ECO:0000256" key="2">
    <source>
        <dbReference type="ARBA" id="ARBA00022722"/>
    </source>
</evidence>
<dbReference type="EMBL" id="RBUT01000062">
    <property type="protein sequence ID" value="RMV49341.1"/>
    <property type="molecule type" value="Genomic_DNA"/>
</dbReference>
<evidence type="ECO:0000256" key="6">
    <source>
        <dbReference type="SAM" id="SignalP"/>
    </source>
</evidence>
<protein>
    <recommendedName>
        <fullName evidence="11">YicC family protein</fullName>
    </recommendedName>
</protein>
<dbReference type="Pfam" id="PF03755">
    <property type="entry name" value="YicC-like_N"/>
    <property type="match status" value="1"/>
</dbReference>
<dbReference type="InterPro" id="IPR013551">
    <property type="entry name" value="YicC-like_C"/>
</dbReference>
<evidence type="ECO:0000256" key="1">
    <source>
        <dbReference type="ARBA" id="ARBA00001968"/>
    </source>
</evidence>
<organism evidence="9 10">
    <name type="scientific">Pseudomonas syringae pv. helianthi</name>
    <dbReference type="NCBI Taxonomy" id="251654"/>
    <lineage>
        <taxon>Bacteria</taxon>
        <taxon>Pseudomonadati</taxon>
        <taxon>Pseudomonadota</taxon>
        <taxon>Gammaproteobacteria</taxon>
        <taxon>Pseudomonadales</taxon>
        <taxon>Pseudomonadaceae</taxon>
        <taxon>Pseudomonas</taxon>
    </lineage>
</organism>
<proteinExistence type="inferred from homology"/>
<sequence>MGISKSRQCRLAANRMLWVKAFNALATSQTAPCITCHTAGLGACLALRYNPAPLQPVGFHDTHDRRLCALMNRITLLKPNQEVFPMVHSMTAFARVERAGAQGTLSWELRSVNHRYLEPHLRLPESFRDLEGAIREALRQGLSRGKVECTLRFIEETAGKPLQVDLERAGQLIAAAESVAGLIKQPAPLNPLEVLAWPGVLVADASDPQVLNTEALKLFNDALTELKSGRGREGADLARLLDDRLSAIVEEVATLRTLVPQMLAAQRQKVLDRFADMKAELDPQRLEQEMVLLAQKSDVAEELDRLSTHVTEVRRVLKAGGQAGRRLDFLMQELNREANTLGSKAFDPRSTQAAVNLKVLIEQMREQVQNIE</sequence>
<dbReference type="AlphaFoldDB" id="A0A3M6D1F5"/>
<dbReference type="GO" id="GO:0016787">
    <property type="term" value="F:hydrolase activity"/>
    <property type="evidence" value="ECO:0007669"/>
    <property type="project" value="UniProtKB-KW"/>
</dbReference>
<reference evidence="9 10" key="1">
    <citation type="submission" date="2018-08" db="EMBL/GenBank/DDBJ databases">
        <title>Recombination of ecologically and evolutionarily significant loci maintains genetic cohesion in the Pseudomonas syringae species complex.</title>
        <authorList>
            <person name="Dillon M."/>
            <person name="Thakur S."/>
            <person name="Almeida R.N.D."/>
            <person name="Weir B.S."/>
            <person name="Guttman D.S."/>
        </authorList>
    </citation>
    <scope>NUCLEOTIDE SEQUENCE [LARGE SCALE GENOMIC DNA]</scope>
    <source>
        <strain evidence="9 10">ICMP 3263</strain>
    </source>
</reference>
<evidence type="ECO:0000259" key="8">
    <source>
        <dbReference type="Pfam" id="PF08340"/>
    </source>
</evidence>